<evidence type="ECO:0000259" key="2">
    <source>
        <dbReference type="PROSITE" id="PS50405"/>
    </source>
</evidence>
<name>A0A346NR48_9ALTE</name>
<feature type="domain" description="GST N-terminal" evidence="1">
    <location>
        <begin position="1"/>
        <end position="81"/>
    </location>
</feature>
<dbReference type="InterPro" id="IPR004045">
    <property type="entry name" value="Glutathione_S-Trfase_N"/>
</dbReference>
<dbReference type="PROSITE" id="PS50404">
    <property type="entry name" value="GST_NTER"/>
    <property type="match status" value="1"/>
</dbReference>
<dbReference type="InterPro" id="IPR004046">
    <property type="entry name" value="GST_C"/>
</dbReference>
<sequence>MKIYETRSAPNPRRVRMFLAEKGIAMDYVQLDLQKGENLTAQMRAKNPLGKVPVLELDDGTCIAETDAICTYFENIQPAPPLMGVDAKDKAIVAMWQRQVELALMLQVGMCFQHTTGYFKDRMVPVPEYGREAGINAGKYLNILERRLELNPYIAGDAFTIADITALCAIDFARVVKIRFTDEQVNLKDWYQRVNARASAQA</sequence>
<dbReference type="RefSeq" id="WP_117318236.1">
    <property type="nucleotide sequence ID" value="NZ_CP031769.1"/>
</dbReference>
<dbReference type="InterPro" id="IPR036282">
    <property type="entry name" value="Glutathione-S-Trfase_C_sf"/>
</dbReference>
<dbReference type="InterPro" id="IPR034345">
    <property type="entry name" value="Gtt2-like_N"/>
</dbReference>
<evidence type="ECO:0000259" key="1">
    <source>
        <dbReference type="PROSITE" id="PS50404"/>
    </source>
</evidence>
<dbReference type="SFLD" id="SFLDG00358">
    <property type="entry name" value="Main_(cytGST)"/>
    <property type="match status" value="1"/>
</dbReference>
<reference evidence="3 4" key="1">
    <citation type="submission" date="2018-08" db="EMBL/GenBank/DDBJ databases">
        <title>Salinimonas sediminis sp. nov., a piezophilic bacterium isolated from a deep-sea sediment sample from the New Britain Trench.</title>
        <authorList>
            <person name="Cao J."/>
        </authorList>
    </citation>
    <scope>NUCLEOTIDE SEQUENCE [LARGE SCALE GENOMIC DNA]</scope>
    <source>
        <strain evidence="3 4">N102</strain>
    </source>
</reference>
<dbReference type="PROSITE" id="PS50405">
    <property type="entry name" value="GST_CTER"/>
    <property type="match status" value="1"/>
</dbReference>
<proteinExistence type="predicted"/>
<dbReference type="PANTHER" id="PTHR44051:SF8">
    <property type="entry name" value="GLUTATHIONE S-TRANSFERASE GSTA"/>
    <property type="match status" value="1"/>
</dbReference>
<dbReference type="Pfam" id="PF00043">
    <property type="entry name" value="GST_C"/>
    <property type="match status" value="1"/>
</dbReference>
<evidence type="ECO:0000313" key="3">
    <source>
        <dbReference type="EMBL" id="AXR08005.1"/>
    </source>
</evidence>
<feature type="domain" description="GST C-terminal" evidence="2">
    <location>
        <begin position="86"/>
        <end position="202"/>
    </location>
</feature>
<dbReference type="SUPFAM" id="SSF47616">
    <property type="entry name" value="GST C-terminal domain-like"/>
    <property type="match status" value="1"/>
</dbReference>
<gene>
    <name evidence="3" type="ORF">D0Y50_17590</name>
</gene>
<keyword evidence="4" id="KW-1185">Reference proteome</keyword>
<dbReference type="EMBL" id="CP031769">
    <property type="protein sequence ID" value="AXR08005.1"/>
    <property type="molecule type" value="Genomic_DNA"/>
</dbReference>
<dbReference type="Pfam" id="PF13417">
    <property type="entry name" value="GST_N_3"/>
    <property type="match status" value="1"/>
</dbReference>
<dbReference type="SFLD" id="SFLDS00019">
    <property type="entry name" value="Glutathione_Transferase_(cytos"/>
    <property type="match status" value="1"/>
</dbReference>
<dbReference type="PANTHER" id="PTHR44051">
    <property type="entry name" value="GLUTATHIONE S-TRANSFERASE-RELATED"/>
    <property type="match status" value="1"/>
</dbReference>
<keyword evidence="3" id="KW-0808">Transferase</keyword>
<dbReference type="Gene3D" id="1.20.1050.10">
    <property type="match status" value="1"/>
</dbReference>
<accession>A0A346NR48</accession>
<evidence type="ECO:0000313" key="4">
    <source>
        <dbReference type="Proteomes" id="UP000262073"/>
    </source>
</evidence>
<dbReference type="InterPro" id="IPR040079">
    <property type="entry name" value="Glutathione_S-Trfase"/>
</dbReference>
<dbReference type="AlphaFoldDB" id="A0A346NR48"/>
<protein>
    <submittedName>
        <fullName evidence="3">Glutathione S-transferase family protein</fullName>
    </submittedName>
</protein>
<dbReference type="Gene3D" id="3.40.30.10">
    <property type="entry name" value="Glutaredoxin"/>
    <property type="match status" value="1"/>
</dbReference>
<dbReference type="OrthoDB" id="9797500at2"/>
<dbReference type="KEGG" id="salm:D0Y50_17590"/>
<dbReference type="GO" id="GO:0016740">
    <property type="term" value="F:transferase activity"/>
    <property type="evidence" value="ECO:0007669"/>
    <property type="project" value="UniProtKB-KW"/>
</dbReference>
<dbReference type="SUPFAM" id="SSF52833">
    <property type="entry name" value="Thioredoxin-like"/>
    <property type="match status" value="1"/>
</dbReference>
<organism evidence="3 4">
    <name type="scientific">Salinimonas sediminis</name>
    <dbReference type="NCBI Taxonomy" id="2303538"/>
    <lineage>
        <taxon>Bacteria</taxon>
        <taxon>Pseudomonadati</taxon>
        <taxon>Pseudomonadota</taxon>
        <taxon>Gammaproteobacteria</taxon>
        <taxon>Alteromonadales</taxon>
        <taxon>Alteromonadaceae</taxon>
        <taxon>Alteromonas/Salinimonas group</taxon>
        <taxon>Salinimonas</taxon>
    </lineage>
</organism>
<dbReference type="InterPro" id="IPR036249">
    <property type="entry name" value="Thioredoxin-like_sf"/>
</dbReference>
<dbReference type="Proteomes" id="UP000262073">
    <property type="component" value="Chromosome"/>
</dbReference>
<dbReference type="CDD" id="cd03051">
    <property type="entry name" value="GST_N_GTT2_like"/>
    <property type="match status" value="1"/>
</dbReference>
<dbReference type="InterPro" id="IPR010987">
    <property type="entry name" value="Glutathione-S-Trfase_C-like"/>
</dbReference>